<dbReference type="InterPro" id="IPR054189">
    <property type="entry name" value="DUF6894"/>
</dbReference>
<feature type="domain" description="DUF6894" evidence="1">
    <location>
        <begin position="4"/>
        <end position="71"/>
    </location>
</feature>
<reference evidence="2 3" key="1">
    <citation type="submission" date="2018-04" db="EMBL/GenBank/DDBJ databases">
        <authorList>
            <person name="Hagen T."/>
        </authorList>
    </citation>
    <scope>NUCLEOTIDE SEQUENCE [LARGE SCALE GENOMIC DNA]</scope>
    <source>
        <strain evidence="2 3">TPD7009</strain>
    </source>
</reference>
<dbReference type="Pfam" id="PF21834">
    <property type="entry name" value="DUF6894"/>
    <property type="match status" value="1"/>
</dbReference>
<evidence type="ECO:0000313" key="3">
    <source>
        <dbReference type="Proteomes" id="UP000244335"/>
    </source>
</evidence>
<dbReference type="RefSeq" id="WP_112358975.1">
    <property type="nucleotide sequence ID" value="NZ_QDFR01000002.1"/>
</dbReference>
<protein>
    <recommendedName>
        <fullName evidence="1">DUF6894 domain-containing protein</fullName>
    </recommendedName>
</protein>
<dbReference type="EMBL" id="QDFR01000002">
    <property type="protein sequence ID" value="PVE54959.1"/>
    <property type="molecule type" value="Genomic_DNA"/>
</dbReference>
<dbReference type="Proteomes" id="UP000244335">
    <property type="component" value="Unassembled WGS sequence"/>
</dbReference>
<comment type="caution">
    <text evidence="2">The sequence shown here is derived from an EMBL/GenBank/DDBJ whole genome shotgun (WGS) entry which is preliminary data.</text>
</comment>
<dbReference type="AlphaFoldDB" id="A0AA92H9L5"/>
<organism evidence="2 3">
    <name type="scientific">Rhizobium rhizogenes</name>
    <name type="common">Agrobacterium rhizogenes</name>
    <dbReference type="NCBI Taxonomy" id="359"/>
    <lineage>
        <taxon>Bacteria</taxon>
        <taxon>Pseudomonadati</taxon>
        <taxon>Pseudomonadota</taxon>
        <taxon>Alphaproteobacteria</taxon>
        <taxon>Hyphomicrobiales</taxon>
        <taxon>Rhizobiaceae</taxon>
        <taxon>Rhizobium/Agrobacterium group</taxon>
        <taxon>Rhizobium</taxon>
    </lineage>
</organism>
<accession>A0AA92H9L5</accession>
<sequence>MPKYYFHVLTSEGRVIDPEGTELKDMDAAYISAMEDARALMSEAILEGRDISSRRIEICDEIGRPLQVVPFRSALTILD</sequence>
<name>A0AA92H9L5_RHIRH</name>
<evidence type="ECO:0000259" key="1">
    <source>
        <dbReference type="Pfam" id="PF21834"/>
    </source>
</evidence>
<gene>
    <name evidence="2" type="ORF">DC430_06865</name>
</gene>
<proteinExistence type="predicted"/>
<evidence type="ECO:0000313" key="2">
    <source>
        <dbReference type="EMBL" id="PVE54959.1"/>
    </source>
</evidence>